<dbReference type="Gene3D" id="3.40.50.2000">
    <property type="entry name" value="Glycogen Phosphorylase B"/>
    <property type="match status" value="1"/>
</dbReference>
<dbReference type="GO" id="GO:0005829">
    <property type="term" value="C:cytosol"/>
    <property type="evidence" value="ECO:0007669"/>
    <property type="project" value="TreeGrafter"/>
</dbReference>
<dbReference type="GO" id="GO:0008713">
    <property type="term" value="F:ADP-heptose-lipopolysaccharide heptosyltransferase activity"/>
    <property type="evidence" value="ECO:0007669"/>
    <property type="project" value="TreeGrafter"/>
</dbReference>
<reference evidence="3 4" key="1">
    <citation type="submission" date="2020-02" db="EMBL/GenBank/DDBJ databases">
        <authorList>
            <person name="Dziuba M."/>
            <person name="Kuznetsov B."/>
            <person name="Mardanov A."/>
            <person name="Ravin N."/>
            <person name="Grouzdev D."/>
        </authorList>
    </citation>
    <scope>NUCLEOTIDE SEQUENCE [LARGE SCALE GENOMIC DNA]</scope>
    <source>
        <strain evidence="3 4">SpK</strain>
    </source>
</reference>
<name>A0A7C9QW02_9PROT</name>
<dbReference type="EMBL" id="JAAIYP010000041">
    <property type="protein sequence ID" value="NFV81501.1"/>
    <property type="molecule type" value="Genomic_DNA"/>
</dbReference>
<evidence type="ECO:0000313" key="3">
    <source>
        <dbReference type="EMBL" id="NFV81501.1"/>
    </source>
</evidence>
<keyword evidence="1" id="KW-0328">Glycosyltransferase</keyword>
<dbReference type="GO" id="GO:0009244">
    <property type="term" value="P:lipopolysaccharide core region biosynthetic process"/>
    <property type="evidence" value="ECO:0007669"/>
    <property type="project" value="TreeGrafter"/>
</dbReference>
<accession>A0A7C9QW02</accession>
<protein>
    <submittedName>
        <fullName evidence="3">Glycosyltransferase family 9 protein</fullName>
    </submittedName>
</protein>
<evidence type="ECO:0000256" key="1">
    <source>
        <dbReference type="ARBA" id="ARBA00022676"/>
    </source>
</evidence>
<gene>
    <name evidence="3" type="ORF">G4223_15435</name>
</gene>
<comment type="caution">
    <text evidence="3">The sequence shown here is derived from an EMBL/GenBank/DDBJ whole genome shotgun (WGS) entry which is preliminary data.</text>
</comment>
<keyword evidence="2 3" id="KW-0808">Transferase</keyword>
<dbReference type="Pfam" id="PF01075">
    <property type="entry name" value="Glyco_transf_9"/>
    <property type="match status" value="1"/>
</dbReference>
<organism evidence="3 4">
    <name type="scientific">Magnetospirillum aberrantis SpK</name>
    <dbReference type="NCBI Taxonomy" id="908842"/>
    <lineage>
        <taxon>Bacteria</taxon>
        <taxon>Pseudomonadati</taxon>
        <taxon>Pseudomonadota</taxon>
        <taxon>Alphaproteobacteria</taxon>
        <taxon>Rhodospirillales</taxon>
        <taxon>Rhodospirillaceae</taxon>
        <taxon>Magnetospirillum</taxon>
    </lineage>
</organism>
<dbReference type="Proteomes" id="UP000480684">
    <property type="component" value="Unassembled WGS sequence"/>
</dbReference>
<dbReference type="SUPFAM" id="SSF53756">
    <property type="entry name" value="UDP-Glycosyltransferase/glycogen phosphorylase"/>
    <property type="match status" value="1"/>
</dbReference>
<dbReference type="InterPro" id="IPR051199">
    <property type="entry name" value="LPS_LOS_Heptosyltrfase"/>
</dbReference>
<evidence type="ECO:0000313" key="4">
    <source>
        <dbReference type="Proteomes" id="UP000480684"/>
    </source>
</evidence>
<dbReference type="RefSeq" id="WP_163681615.1">
    <property type="nucleotide sequence ID" value="NZ_JAAIYP010000041.1"/>
</dbReference>
<keyword evidence="4" id="KW-1185">Reference proteome</keyword>
<dbReference type="InterPro" id="IPR002201">
    <property type="entry name" value="Glyco_trans_9"/>
</dbReference>
<dbReference type="AlphaFoldDB" id="A0A7C9QW02"/>
<sequence length="371" mass="40956">MRAHRLIDPAFLRLLSLRRRPGKPSGVLLLSAGGLGDTVLFSLVLPRLVELAHVGEQVTVLLRADGARMSFLFPPEVQVLKVDFGRLRDLDYRFEIARRIYDAHYRLVVHTDFLRHPDLDEFLVAAAHAPESAAMEPRPWPKHQRRLNANRRLYDRLFDSGPAVADKVTRFSRFADFLTGEIQAPPLVLLPPSARPPAQVLPAPTVLFQPFSAVKQKQSPPELWAMIARSLPQGWQVRLAGHPSDLDRNPEYRALLDLPNVTFEGAPFAELAGIIQGCRLVVSVDTACMHLAVVLGAPTLCLASSAYVGEIVPYAPEVTPANAHFVRHDMDCRGCLGDCRLPSERGMYPCVAALDSDAILAQVADIVARGI</sequence>
<proteinExistence type="predicted"/>
<dbReference type="PANTHER" id="PTHR30160">
    <property type="entry name" value="TETRAACYLDISACCHARIDE 4'-KINASE-RELATED"/>
    <property type="match status" value="1"/>
</dbReference>
<evidence type="ECO:0000256" key="2">
    <source>
        <dbReference type="ARBA" id="ARBA00022679"/>
    </source>
</evidence>